<protein>
    <submittedName>
        <fullName evidence="1">Uncharacterized protein</fullName>
    </submittedName>
</protein>
<organism evidence="1 2">
    <name type="scientific">Arachis hypogaea</name>
    <name type="common">Peanut</name>
    <dbReference type="NCBI Taxonomy" id="3818"/>
    <lineage>
        <taxon>Eukaryota</taxon>
        <taxon>Viridiplantae</taxon>
        <taxon>Streptophyta</taxon>
        <taxon>Embryophyta</taxon>
        <taxon>Tracheophyta</taxon>
        <taxon>Spermatophyta</taxon>
        <taxon>Magnoliopsida</taxon>
        <taxon>eudicotyledons</taxon>
        <taxon>Gunneridae</taxon>
        <taxon>Pentapetalae</taxon>
        <taxon>rosids</taxon>
        <taxon>fabids</taxon>
        <taxon>Fabales</taxon>
        <taxon>Fabaceae</taxon>
        <taxon>Papilionoideae</taxon>
        <taxon>50 kb inversion clade</taxon>
        <taxon>dalbergioids sensu lato</taxon>
        <taxon>Dalbergieae</taxon>
        <taxon>Pterocarpus clade</taxon>
        <taxon>Arachis</taxon>
    </lineage>
</organism>
<dbReference type="AlphaFoldDB" id="A0A445CBW3"/>
<proteinExistence type="predicted"/>
<reference evidence="1 2" key="1">
    <citation type="submission" date="2019-01" db="EMBL/GenBank/DDBJ databases">
        <title>Sequencing of cultivated peanut Arachis hypogaea provides insights into genome evolution and oil improvement.</title>
        <authorList>
            <person name="Chen X."/>
        </authorList>
    </citation>
    <scope>NUCLEOTIDE SEQUENCE [LARGE SCALE GENOMIC DNA]</scope>
    <source>
        <strain evidence="2">cv. Fuhuasheng</strain>
        <tissue evidence="1">Leaves</tissue>
    </source>
</reference>
<name>A0A445CBW3_ARAHY</name>
<evidence type="ECO:0000313" key="2">
    <source>
        <dbReference type="Proteomes" id="UP000289738"/>
    </source>
</evidence>
<gene>
    <name evidence="1" type="ORF">Ahy_A07g034447</name>
</gene>
<evidence type="ECO:0000313" key="1">
    <source>
        <dbReference type="EMBL" id="RYR48424.1"/>
    </source>
</evidence>
<dbReference type="EMBL" id="SDMP01000007">
    <property type="protein sequence ID" value="RYR48424.1"/>
    <property type="molecule type" value="Genomic_DNA"/>
</dbReference>
<dbReference type="Proteomes" id="UP000289738">
    <property type="component" value="Chromosome A07"/>
</dbReference>
<keyword evidence="2" id="KW-1185">Reference proteome</keyword>
<accession>A0A445CBW3</accession>
<comment type="caution">
    <text evidence="1">The sequence shown here is derived from an EMBL/GenBank/DDBJ whole genome shotgun (WGS) entry which is preliminary data.</text>
</comment>
<sequence>MGQRLQQMLENIRDEWDHLTTWLRQEIKKSLLVHWETDEGFRHPYLTNRANRALTRSFKYTSSSATFVKTKARLLEREAPLAETFKYTHTLNENKARFANQQSQDHYQSGEDADGSVALVVNSDAVWRETASALYKNCELTHSLHQQAQELNDYWERYQEILTCVIDWREQLERLQRMEAQMEVYWTQMRAAGIIPASGSGLASGTQTSPPSALPH</sequence>